<feature type="transmembrane region" description="Helical" evidence="2">
    <location>
        <begin position="113"/>
        <end position="132"/>
    </location>
</feature>
<accession>A0AAD9DED6</accession>
<evidence type="ECO:0000256" key="1">
    <source>
        <dbReference type="SAM" id="MobiDB-lite"/>
    </source>
</evidence>
<feature type="transmembrane region" description="Helical" evidence="2">
    <location>
        <begin position="326"/>
        <end position="349"/>
    </location>
</feature>
<feature type="compositionally biased region" description="Low complexity" evidence="1">
    <location>
        <begin position="15"/>
        <end position="30"/>
    </location>
</feature>
<comment type="caution">
    <text evidence="3">The sequence shown here is derived from an EMBL/GenBank/DDBJ whole genome shotgun (WGS) entry which is preliminary data.</text>
</comment>
<organism evidence="3 4">
    <name type="scientific">Skeletonema marinoi</name>
    <dbReference type="NCBI Taxonomy" id="267567"/>
    <lineage>
        <taxon>Eukaryota</taxon>
        <taxon>Sar</taxon>
        <taxon>Stramenopiles</taxon>
        <taxon>Ochrophyta</taxon>
        <taxon>Bacillariophyta</taxon>
        <taxon>Coscinodiscophyceae</taxon>
        <taxon>Thalassiosirophycidae</taxon>
        <taxon>Thalassiosirales</taxon>
        <taxon>Skeletonemataceae</taxon>
        <taxon>Skeletonema</taxon>
        <taxon>Skeletonema marinoi-dohrnii complex</taxon>
    </lineage>
</organism>
<evidence type="ECO:0000256" key="2">
    <source>
        <dbReference type="SAM" id="Phobius"/>
    </source>
</evidence>
<keyword evidence="2" id="KW-0812">Transmembrane</keyword>
<keyword evidence="4" id="KW-1185">Reference proteome</keyword>
<feature type="region of interest" description="Disordered" evidence="1">
    <location>
        <begin position="1"/>
        <end position="70"/>
    </location>
</feature>
<keyword evidence="2" id="KW-1133">Transmembrane helix</keyword>
<dbReference type="EMBL" id="JATAAI010000010">
    <property type="protein sequence ID" value="KAK1742695.1"/>
    <property type="molecule type" value="Genomic_DNA"/>
</dbReference>
<feature type="transmembrane region" description="Helical" evidence="2">
    <location>
        <begin position="144"/>
        <end position="170"/>
    </location>
</feature>
<dbReference type="AlphaFoldDB" id="A0AAD9DED6"/>
<protein>
    <submittedName>
        <fullName evidence="3">Uncharacterized protein</fullName>
    </submittedName>
</protein>
<proteinExistence type="predicted"/>
<sequence length="353" mass="38916">MNTKRRRQRTDQQGSTASCSSSSTTTTSSSLKSPLKNLKRLFKPSPSSEEKIDAARRKASERLKPKPFSQSKVDRLRELKEIKAESTLSSNSIRNDGLQEKEKPPDDGMTRHGIIFSCSLMIYGMIQIILLLPKIIQSSGYQTFIVDVCLIILQASCLRSLLCMLALLAFDAIELGRADTLIKGRRLYISQVSKYTFLISVAIVLSSLIVVAAAMFLQKAACFIIQGESDLIIHVHVARISDVMEKLVDGSEDATMGALLKYLMRIVTILLKSAWTVVTRLSTSLAPAIVSLFSQPPSEWKNSVAVCEISSPSLLPSQLVHRTLSLFSYITTRLGVFCVAAFGIAQVLLPKSR</sequence>
<evidence type="ECO:0000313" key="4">
    <source>
        <dbReference type="Proteomes" id="UP001224775"/>
    </source>
</evidence>
<feature type="transmembrane region" description="Helical" evidence="2">
    <location>
        <begin position="195"/>
        <end position="217"/>
    </location>
</feature>
<gene>
    <name evidence="3" type="ORF">QTG54_006292</name>
</gene>
<keyword evidence="2" id="KW-0472">Membrane</keyword>
<evidence type="ECO:0000313" key="3">
    <source>
        <dbReference type="EMBL" id="KAK1742695.1"/>
    </source>
</evidence>
<name>A0AAD9DED6_9STRA</name>
<feature type="compositionally biased region" description="Basic and acidic residues" evidence="1">
    <location>
        <begin position="48"/>
        <end position="64"/>
    </location>
</feature>
<reference evidence="3" key="1">
    <citation type="submission" date="2023-06" db="EMBL/GenBank/DDBJ databases">
        <title>Survivors Of The Sea: Transcriptome response of Skeletonema marinoi to long-term dormancy.</title>
        <authorList>
            <person name="Pinder M.I.M."/>
            <person name="Kourtchenko O."/>
            <person name="Robertson E.K."/>
            <person name="Larsson T."/>
            <person name="Maumus F."/>
            <person name="Osuna-Cruz C.M."/>
            <person name="Vancaester E."/>
            <person name="Stenow R."/>
            <person name="Vandepoele K."/>
            <person name="Ploug H."/>
            <person name="Bruchert V."/>
            <person name="Godhe A."/>
            <person name="Topel M."/>
        </authorList>
    </citation>
    <scope>NUCLEOTIDE SEQUENCE</scope>
    <source>
        <strain evidence="3">R05AC</strain>
    </source>
</reference>
<dbReference type="Proteomes" id="UP001224775">
    <property type="component" value="Unassembled WGS sequence"/>
</dbReference>